<evidence type="ECO:0000256" key="7">
    <source>
        <dbReference type="ARBA" id="ARBA00023136"/>
    </source>
</evidence>
<dbReference type="EMBL" id="JANAFB010000020">
    <property type="protein sequence ID" value="MCP3426173.1"/>
    <property type="molecule type" value="Genomic_DNA"/>
</dbReference>
<sequence>MTHRESSAQRCAWTKDNAVATTSTPRESAAGLPPLTPGRYRNRLGLISIIACFGGLLFGYDTGVINGALRPMTAELGLTPFTEGVVTSSLVFAAAIGALCCGRLSDGWGRRKTIIMLAVLFFAGTLFVVFTPNYEVLVVGRVLLGLAVGGASTVVPVFLSELAPYEIRGSIAGRNEVAIVIGQLSAFVINAVIGNVFSEFTGVWRVMFAICAIPAICLFVGMLRMPESPRWLVEKGRHEEALAVLKTVRPEDRAIAELGEVEQVAEEEQTERQVGLRAVLSNKWLFRILLVGVGLGIAQQLTGINSIMYYGQTVLVESGFDEHAALIANIAPGIIAVVGGFIALTMMDRIDRRKTFTIGLTLTTSCHLLIGLASMMLEVGNPARPYVILALVVAFVGSMQTFLNVAVWVYLSEVFPLHMRGIGTGVSIFMLWVTNGFLSLYFPSLVAGVGITGTFFLFAGVGVLALIFVITQVPETRGRTLEALEEDVSTGAIYAVKERRSRRVTH</sequence>
<evidence type="ECO:0000256" key="4">
    <source>
        <dbReference type="ARBA" id="ARBA00022475"/>
    </source>
</evidence>
<feature type="transmembrane region" description="Helical" evidence="9">
    <location>
        <begin position="422"/>
        <end position="442"/>
    </location>
</feature>
<dbReference type="GO" id="GO:0005886">
    <property type="term" value="C:plasma membrane"/>
    <property type="evidence" value="ECO:0007669"/>
    <property type="project" value="UniProtKB-SubCell"/>
</dbReference>
<evidence type="ECO:0000256" key="9">
    <source>
        <dbReference type="SAM" id="Phobius"/>
    </source>
</evidence>
<dbReference type="InterPro" id="IPR050814">
    <property type="entry name" value="Myo-inositol_Transporter"/>
</dbReference>
<feature type="transmembrane region" description="Helical" evidence="9">
    <location>
        <begin position="284"/>
        <end position="304"/>
    </location>
</feature>
<evidence type="ECO:0000256" key="6">
    <source>
        <dbReference type="ARBA" id="ARBA00022989"/>
    </source>
</evidence>
<dbReference type="Proteomes" id="UP001139502">
    <property type="component" value="Unassembled WGS sequence"/>
</dbReference>
<evidence type="ECO:0000259" key="10">
    <source>
        <dbReference type="PROSITE" id="PS50850"/>
    </source>
</evidence>
<dbReference type="GO" id="GO:0022857">
    <property type="term" value="F:transmembrane transporter activity"/>
    <property type="evidence" value="ECO:0007669"/>
    <property type="project" value="InterPro"/>
</dbReference>
<dbReference type="InterPro" id="IPR003663">
    <property type="entry name" value="Sugar/inositol_transpt"/>
</dbReference>
<feature type="transmembrane region" description="Helical" evidence="9">
    <location>
        <begin position="356"/>
        <end position="377"/>
    </location>
</feature>
<keyword evidence="6 9" id="KW-1133">Transmembrane helix</keyword>
<dbReference type="PROSITE" id="PS00217">
    <property type="entry name" value="SUGAR_TRANSPORT_2"/>
    <property type="match status" value="1"/>
</dbReference>
<evidence type="ECO:0000256" key="1">
    <source>
        <dbReference type="ARBA" id="ARBA00004651"/>
    </source>
</evidence>
<evidence type="ECO:0000256" key="8">
    <source>
        <dbReference type="RuleBase" id="RU003346"/>
    </source>
</evidence>
<feature type="transmembrane region" description="Helical" evidence="9">
    <location>
        <begin position="44"/>
        <end position="60"/>
    </location>
</feature>
<accession>A0A9X2KIF3</accession>
<reference evidence="11" key="1">
    <citation type="submission" date="2022-06" db="EMBL/GenBank/DDBJ databases">
        <title>Rothia sp. isolated from sandalwood seedling.</title>
        <authorList>
            <person name="Tuikhar N."/>
            <person name="Kirdat K."/>
            <person name="Thorat V."/>
            <person name="Swetha P."/>
            <person name="Padma S."/>
            <person name="Sundararaj R."/>
            <person name="Yadav A."/>
        </authorList>
    </citation>
    <scope>NUCLEOTIDE SEQUENCE</scope>
    <source>
        <strain evidence="11">AR01</strain>
    </source>
</reference>
<name>A0A9X2KIF3_9MICC</name>
<evidence type="ECO:0000313" key="12">
    <source>
        <dbReference type="Proteomes" id="UP001139502"/>
    </source>
</evidence>
<gene>
    <name evidence="11" type="ORF">NBM05_09180</name>
</gene>
<comment type="caution">
    <text evidence="11">The sequence shown here is derived from an EMBL/GenBank/DDBJ whole genome shotgun (WGS) entry which is preliminary data.</text>
</comment>
<feature type="transmembrane region" description="Helical" evidence="9">
    <location>
        <begin position="80"/>
        <end position="101"/>
    </location>
</feature>
<evidence type="ECO:0000313" key="11">
    <source>
        <dbReference type="EMBL" id="MCP3426173.1"/>
    </source>
</evidence>
<keyword evidence="3 8" id="KW-0813">Transport</keyword>
<protein>
    <submittedName>
        <fullName evidence="11">Sugar porter family MFS transporter</fullName>
    </submittedName>
</protein>
<comment type="subcellular location">
    <subcellularLocation>
        <location evidence="1">Cell membrane</location>
        <topology evidence="1">Multi-pass membrane protein</topology>
    </subcellularLocation>
</comment>
<evidence type="ECO:0000256" key="2">
    <source>
        <dbReference type="ARBA" id="ARBA00010992"/>
    </source>
</evidence>
<feature type="transmembrane region" description="Helical" evidence="9">
    <location>
        <begin position="177"/>
        <end position="197"/>
    </location>
</feature>
<feature type="transmembrane region" description="Helical" evidence="9">
    <location>
        <begin position="203"/>
        <end position="223"/>
    </location>
</feature>
<keyword evidence="4" id="KW-1003">Cell membrane</keyword>
<dbReference type="Pfam" id="PF00083">
    <property type="entry name" value="Sugar_tr"/>
    <property type="match status" value="1"/>
</dbReference>
<feature type="transmembrane region" description="Helical" evidence="9">
    <location>
        <begin position="113"/>
        <end position="130"/>
    </location>
</feature>
<dbReference type="CDD" id="cd17359">
    <property type="entry name" value="MFS_XylE_like"/>
    <property type="match status" value="1"/>
</dbReference>
<feature type="transmembrane region" description="Helical" evidence="9">
    <location>
        <begin position="324"/>
        <end position="344"/>
    </location>
</feature>
<feature type="transmembrane region" description="Helical" evidence="9">
    <location>
        <begin position="448"/>
        <end position="470"/>
    </location>
</feature>
<dbReference type="AlphaFoldDB" id="A0A9X2KIF3"/>
<comment type="similarity">
    <text evidence="2 8">Belongs to the major facilitator superfamily. Sugar transporter (TC 2.A.1.1) family.</text>
</comment>
<dbReference type="PROSITE" id="PS50850">
    <property type="entry name" value="MFS"/>
    <property type="match status" value="1"/>
</dbReference>
<dbReference type="InterPro" id="IPR005828">
    <property type="entry name" value="MFS_sugar_transport-like"/>
</dbReference>
<dbReference type="InterPro" id="IPR047984">
    <property type="entry name" value="XylE-like"/>
</dbReference>
<keyword evidence="5 9" id="KW-0812">Transmembrane</keyword>
<dbReference type="PANTHER" id="PTHR48020">
    <property type="entry name" value="PROTON MYO-INOSITOL COTRANSPORTER"/>
    <property type="match status" value="1"/>
</dbReference>
<dbReference type="PRINTS" id="PR00171">
    <property type="entry name" value="SUGRTRNSPORT"/>
</dbReference>
<evidence type="ECO:0000256" key="5">
    <source>
        <dbReference type="ARBA" id="ARBA00022692"/>
    </source>
</evidence>
<dbReference type="InterPro" id="IPR020846">
    <property type="entry name" value="MFS_dom"/>
</dbReference>
<keyword evidence="7 9" id="KW-0472">Membrane</keyword>
<dbReference type="NCBIfam" id="TIGR00879">
    <property type="entry name" value="SP"/>
    <property type="match status" value="1"/>
</dbReference>
<proteinExistence type="inferred from homology"/>
<keyword evidence="12" id="KW-1185">Reference proteome</keyword>
<dbReference type="SUPFAM" id="SSF103473">
    <property type="entry name" value="MFS general substrate transporter"/>
    <property type="match status" value="1"/>
</dbReference>
<feature type="transmembrane region" description="Helical" evidence="9">
    <location>
        <begin position="142"/>
        <end position="165"/>
    </location>
</feature>
<evidence type="ECO:0000256" key="3">
    <source>
        <dbReference type="ARBA" id="ARBA00022448"/>
    </source>
</evidence>
<organism evidence="11 12">
    <name type="scientific">Rothia santali</name>
    <dbReference type="NCBI Taxonomy" id="2949643"/>
    <lineage>
        <taxon>Bacteria</taxon>
        <taxon>Bacillati</taxon>
        <taxon>Actinomycetota</taxon>
        <taxon>Actinomycetes</taxon>
        <taxon>Micrococcales</taxon>
        <taxon>Micrococcaceae</taxon>
        <taxon>Rothia</taxon>
    </lineage>
</organism>
<dbReference type="PANTHER" id="PTHR48020:SF12">
    <property type="entry name" value="PROTON MYO-INOSITOL COTRANSPORTER"/>
    <property type="match status" value="1"/>
</dbReference>
<dbReference type="InterPro" id="IPR036259">
    <property type="entry name" value="MFS_trans_sf"/>
</dbReference>
<feature type="domain" description="Major facilitator superfamily (MFS) profile" evidence="10">
    <location>
        <begin position="47"/>
        <end position="477"/>
    </location>
</feature>
<feature type="transmembrane region" description="Helical" evidence="9">
    <location>
        <begin position="383"/>
        <end position="410"/>
    </location>
</feature>
<dbReference type="Gene3D" id="1.20.1250.20">
    <property type="entry name" value="MFS general substrate transporter like domains"/>
    <property type="match status" value="1"/>
</dbReference>
<dbReference type="InterPro" id="IPR005829">
    <property type="entry name" value="Sugar_transporter_CS"/>
</dbReference>